<reference evidence="1 2" key="1">
    <citation type="submission" date="2024-11" db="EMBL/GenBank/DDBJ databases">
        <title>Chromosome-level genome assembly of Eucalyptus globulus Labill. provides insights into its genome evolution.</title>
        <authorList>
            <person name="Li X."/>
        </authorList>
    </citation>
    <scope>NUCLEOTIDE SEQUENCE [LARGE SCALE GENOMIC DNA]</scope>
    <source>
        <strain evidence="1">CL2024</strain>
        <tissue evidence="1">Fresh tender leaves</tissue>
    </source>
</reference>
<evidence type="ECO:0000313" key="2">
    <source>
        <dbReference type="Proteomes" id="UP001634007"/>
    </source>
</evidence>
<organism evidence="1 2">
    <name type="scientific">Eucalyptus globulus</name>
    <name type="common">Tasmanian blue gum</name>
    <dbReference type="NCBI Taxonomy" id="34317"/>
    <lineage>
        <taxon>Eukaryota</taxon>
        <taxon>Viridiplantae</taxon>
        <taxon>Streptophyta</taxon>
        <taxon>Embryophyta</taxon>
        <taxon>Tracheophyta</taxon>
        <taxon>Spermatophyta</taxon>
        <taxon>Magnoliopsida</taxon>
        <taxon>eudicotyledons</taxon>
        <taxon>Gunneridae</taxon>
        <taxon>Pentapetalae</taxon>
        <taxon>rosids</taxon>
        <taxon>malvids</taxon>
        <taxon>Myrtales</taxon>
        <taxon>Myrtaceae</taxon>
        <taxon>Myrtoideae</taxon>
        <taxon>Eucalypteae</taxon>
        <taxon>Eucalyptus</taxon>
    </lineage>
</organism>
<dbReference type="Proteomes" id="UP001634007">
    <property type="component" value="Unassembled WGS sequence"/>
</dbReference>
<name>A0ABD3JCR0_EUCGL</name>
<gene>
    <name evidence="1" type="ORF">ACJRO7_035712</name>
</gene>
<dbReference type="SUPFAM" id="SSF51197">
    <property type="entry name" value="Clavaminate synthase-like"/>
    <property type="match status" value="1"/>
</dbReference>
<keyword evidence="2" id="KW-1185">Reference proteome</keyword>
<protein>
    <submittedName>
        <fullName evidence="1">Uncharacterized protein</fullName>
    </submittedName>
</protein>
<sequence>MRGFGMLQDREPRDSIEADVREGVVRSLLDLPSEIKRRNADVIIGSGTQRDQPSTIESYAQAMHKLVANIAAKLARTAGLSGEPFKEWICHFRMNKLLTILQDDDNRSGLDVMDSSGSFMALIWSNGRWRNLKHRVLCKEAAAREGVVEAPPPLVNPNHLHLYGPVVYEEFRNLRIS</sequence>
<dbReference type="AlphaFoldDB" id="A0ABD3JCR0"/>
<proteinExistence type="predicted"/>
<comment type="caution">
    <text evidence="1">The sequence shown here is derived from an EMBL/GenBank/DDBJ whole genome shotgun (WGS) entry which is preliminary data.</text>
</comment>
<dbReference type="EMBL" id="JBJKBG010000009">
    <property type="protein sequence ID" value="KAL3723578.1"/>
    <property type="molecule type" value="Genomic_DNA"/>
</dbReference>
<accession>A0ABD3JCR0</accession>
<evidence type="ECO:0000313" key="1">
    <source>
        <dbReference type="EMBL" id="KAL3723578.1"/>
    </source>
</evidence>